<feature type="repeat" description="ANK" evidence="3">
    <location>
        <begin position="102"/>
        <end position="134"/>
    </location>
</feature>
<dbReference type="SMART" id="SM00248">
    <property type="entry name" value="ANK"/>
    <property type="match status" value="8"/>
</dbReference>
<dbReference type="PROSITE" id="PS50297">
    <property type="entry name" value="ANK_REP_REGION"/>
    <property type="match status" value="4"/>
</dbReference>
<organism evidence="5 6">
    <name type="scientific">Crassostrea virginica</name>
    <name type="common">Eastern oyster</name>
    <dbReference type="NCBI Taxonomy" id="6565"/>
    <lineage>
        <taxon>Eukaryota</taxon>
        <taxon>Metazoa</taxon>
        <taxon>Spiralia</taxon>
        <taxon>Lophotrochozoa</taxon>
        <taxon>Mollusca</taxon>
        <taxon>Bivalvia</taxon>
        <taxon>Autobranchia</taxon>
        <taxon>Pteriomorphia</taxon>
        <taxon>Ostreida</taxon>
        <taxon>Ostreoidea</taxon>
        <taxon>Ostreidae</taxon>
        <taxon>Crassostrea</taxon>
    </lineage>
</organism>
<keyword evidence="1" id="KW-0677">Repeat</keyword>
<dbReference type="Pfam" id="PF12796">
    <property type="entry name" value="Ank_2"/>
    <property type="match status" value="2"/>
</dbReference>
<gene>
    <name evidence="6" type="primary">LOC111134678</name>
</gene>
<feature type="compositionally biased region" description="Polar residues" evidence="4">
    <location>
        <begin position="708"/>
        <end position="718"/>
    </location>
</feature>
<feature type="compositionally biased region" description="Low complexity" evidence="4">
    <location>
        <begin position="654"/>
        <end position="673"/>
    </location>
</feature>
<protein>
    <submittedName>
        <fullName evidence="6">Inversin-A-like isoform X1</fullName>
    </submittedName>
</protein>
<dbReference type="GO" id="GO:0005737">
    <property type="term" value="C:cytoplasm"/>
    <property type="evidence" value="ECO:0007669"/>
    <property type="project" value="TreeGrafter"/>
</dbReference>
<feature type="region of interest" description="Disordered" evidence="4">
    <location>
        <begin position="634"/>
        <end position="685"/>
    </location>
</feature>
<reference evidence="6" key="1">
    <citation type="submission" date="2025-08" db="UniProtKB">
        <authorList>
            <consortium name="RefSeq"/>
        </authorList>
    </citation>
    <scope>IDENTIFICATION</scope>
    <source>
        <tissue evidence="6">Whole sample</tissue>
    </source>
</reference>
<feature type="region of interest" description="Disordered" evidence="4">
    <location>
        <begin position="328"/>
        <end position="480"/>
    </location>
</feature>
<dbReference type="Proteomes" id="UP000694844">
    <property type="component" value="Chromosome 5"/>
</dbReference>
<feature type="compositionally biased region" description="Polar residues" evidence="4">
    <location>
        <begin position="562"/>
        <end position="571"/>
    </location>
</feature>
<sequence length="733" mass="80824">MTDKIEQENPSSWKRDSIHAWLMSQEGSDVDAEIDAQLPAHQAASKGEIISLVKAIQHDPSSLELEDSEGLTPLAHAVKAKEMEAVKQIIKMGGNINTQDRHGRTPLALATYQGWFEGVIYLLRKGAKQSIAEKSGRTPLHASTYDKDVRIIGALLQTLSKEEVAVHDNERMTALHWAAFHNRPEHLQLLLMSGANMYSQDIDGKTPLHWAAEKGSVECCHLLLQCCKGPKLANQLDNSSKNAAHYAAAAGHYLLLRELASVEGVDLEAEDPDDRTPLHWAAAMGHTQCVSVLLNMGVTPNPLDMEGGTPLDYAKQTGHKDCVRLLEEKMGIRPSSHQNRRPKVKKSESTRNPFGKLKELFRPRSKKISSTPTSDATSDSIEMRSFDKYSGTASMSNSERSLKDLTRREERAPGTQSQTREGQAPPQGATATVAVPKIVLSTYDEKEEDQGLLKQRKNRSKRPKKKRSRQTSRTATTTFEENYDLHSGYNINKGNNHHDNHPIGVSISTSNLLPPVMSARMSPLPPSPIPQDLPKTPPPRKSSKDLAPLRVPQIKSPGPQAYSRQSSENQEGSLSPPYGSPPYRNMEGNLSSPVPQLAQEHLHRQFKADSRPPQQVSSPWLQVKPASRYLYERQLSGSSQDSSTHGGTDQTDFLSVSSGQRSRLSSISQGSISGHRSALSSARSDVSVRLTSITPTHYGSPKAAVSFMGSQSPTQVSQMEKRTMDRRIHSLLH</sequence>
<keyword evidence="5" id="KW-1185">Reference proteome</keyword>
<evidence type="ECO:0000256" key="3">
    <source>
        <dbReference type="PROSITE-ProRule" id="PRU00023"/>
    </source>
</evidence>
<feature type="compositionally biased region" description="Basic residues" evidence="4">
    <location>
        <begin position="454"/>
        <end position="470"/>
    </location>
</feature>
<evidence type="ECO:0000256" key="2">
    <source>
        <dbReference type="ARBA" id="ARBA00023043"/>
    </source>
</evidence>
<dbReference type="PANTHER" id="PTHR24198:SF188">
    <property type="entry name" value="ANKYRIN REPEAT DOMAIN 55"/>
    <property type="match status" value="1"/>
</dbReference>
<feature type="region of interest" description="Disordered" evidence="4">
    <location>
        <begin position="602"/>
        <end position="621"/>
    </location>
</feature>
<feature type="repeat" description="ANK" evidence="3">
    <location>
        <begin position="203"/>
        <end position="225"/>
    </location>
</feature>
<dbReference type="SUPFAM" id="SSF48403">
    <property type="entry name" value="Ankyrin repeat"/>
    <property type="match status" value="1"/>
</dbReference>
<feature type="compositionally biased region" description="Pro residues" evidence="4">
    <location>
        <begin position="523"/>
        <end position="540"/>
    </location>
</feature>
<evidence type="ECO:0000256" key="1">
    <source>
        <dbReference type="ARBA" id="ARBA00022737"/>
    </source>
</evidence>
<feature type="region of interest" description="Disordered" evidence="4">
    <location>
        <begin position="699"/>
        <end position="733"/>
    </location>
</feature>
<feature type="region of interest" description="Disordered" evidence="4">
    <location>
        <begin position="516"/>
        <end position="592"/>
    </location>
</feature>
<dbReference type="OrthoDB" id="10258888at2759"/>
<dbReference type="InterPro" id="IPR036770">
    <property type="entry name" value="Ankyrin_rpt-contain_sf"/>
</dbReference>
<dbReference type="GeneID" id="111134678"/>
<feature type="compositionally biased region" description="Polar residues" evidence="4">
    <location>
        <begin position="635"/>
        <end position="653"/>
    </location>
</feature>
<proteinExistence type="predicted"/>
<keyword evidence="2 3" id="KW-0040">ANK repeat</keyword>
<feature type="compositionally biased region" description="Low complexity" evidence="4">
    <location>
        <begin position="369"/>
        <end position="380"/>
    </location>
</feature>
<name>A0A8B8EJJ6_CRAVI</name>
<dbReference type="PANTHER" id="PTHR24198">
    <property type="entry name" value="ANKYRIN REPEAT AND PROTEIN KINASE DOMAIN-CONTAINING PROTEIN"/>
    <property type="match status" value="1"/>
</dbReference>
<accession>A0A8B8EJJ6</accession>
<evidence type="ECO:0000256" key="4">
    <source>
        <dbReference type="SAM" id="MobiDB-lite"/>
    </source>
</evidence>
<evidence type="ECO:0000313" key="6">
    <source>
        <dbReference type="RefSeq" id="XP_022339643.1"/>
    </source>
</evidence>
<feature type="repeat" description="ANK" evidence="3">
    <location>
        <begin position="170"/>
        <end position="202"/>
    </location>
</feature>
<dbReference type="PROSITE" id="PS50088">
    <property type="entry name" value="ANK_REPEAT"/>
    <property type="match status" value="5"/>
</dbReference>
<dbReference type="AlphaFoldDB" id="A0A8B8EJJ6"/>
<feature type="compositionally biased region" description="Low complexity" evidence="4">
    <location>
        <begin position="572"/>
        <end position="583"/>
    </location>
</feature>
<dbReference type="Pfam" id="PF13637">
    <property type="entry name" value="Ank_4"/>
    <property type="match status" value="1"/>
</dbReference>
<feature type="compositionally biased region" description="Basic and acidic residues" evidence="4">
    <location>
        <begin position="719"/>
        <end position="733"/>
    </location>
</feature>
<dbReference type="InterPro" id="IPR002110">
    <property type="entry name" value="Ankyrin_rpt"/>
</dbReference>
<feature type="repeat" description="ANK" evidence="3">
    <location>
        <begin position="273"/>
        <end position="305"/>
    </location>
</feature>
<evidence type="ECO:0000313" key="5">
    <source>
        <dbReference type="Proteomes" id="UP000694844"/>
    </source>
</evidence>
<feature type="repeat" description="ANK" evidence="3">
    <location>
        <begin position="69"/>
        <end position="101"/>
    </location>
</feature>
<dbReference type="KEGG" id="cvn:111134678"/>
<feature type="compositionally biased region" description="Basic and acidic residues" evidence="4">
    <location>
        <begin position="400"/>
        <end position="412"/>
    </location>
</feature>
<dbReference type="Gene3D" id="1.25.40.20">
    <property type="entry name" value="Ankyrin repeat-containing domain"/>
    <property type="match status" value="1"/>
</dbReference>
<dbReference type="RefSeq" id="XP_022339643.1">
    <property type="nucleotide sequence ID" value="XM_022483935.1"/>
</dbReference>